<name>A0A7M2YXL2_9ACTN</name>
<evidence type="ECO:0000256" key="1">
    <source>
        <dbReference type="ARBA" id="ARBA00023122"/>
    </source>
</evidence>
<reference evidence="5" key="2">
    <citation type="journal article" date="2019" name="MicrobiologyOpen">
        <title>High-quality draft genome sequence of Gaiella occulta isolated from a 150 meter deep mineral water borehole and comparison with the genome sequences of other deep-branching lineages of the phylum Actinobacteria.</title>
        <authorList>
            <person name="Severino R."/>
            <person name="Froufe H.J.C."/>
            <person name="Barroso C."/>
            <person name="Albuquerque L."/>
            <person name="Lobo-da-Cunha A."/>
            <person name="da Costa M.S."/>
            <person name="Egas C."/>
        </authorList>
    </citation>
    <scope>NUCLEOTIDE SEQUENCE [LARGE SCALE GENOMIC DNA]</scope>
    <source>
        <strain evidence="5">F2-233</strain>
    </source>
</reference>
<accession>A0A7M2YXL2</accession>
<keyword evidence="5" id="KW-1185">Reference proteome</keyword>
<dbReference type="SUPFAM" id="SSF54631">
    <property type="entry name" value="CBS-domain pair"/>
    <property type="match status" value="1"/>
</dbReference>
<dbReference type="SMART" id="SM00116">
    <property type="entry name" value="CBS"/>
    <property type="match status" value="2"/>
</dbReference>
<dbReference type="Gene3D" id="3.10.580.10">
    <property type="entry name" value="CBS-domain"/>
    <property type="match status" value="1"/>
</dbReference>
<dbReference type="PROSITE" id="PS51371">
    <property type="entry name" value="CBS"/>
    <property type="match status" value="2"/>
</dbReference>
<dbReference type="PANTHER" id="PTHR43080:SF2">
    <property type="entry name" value="CBS DOMAIN-CONTAINING PROTEIN"/>
    <property type="match status" value="1"/>
</dbReference>
<evidence type="ECO:0000259" key="3">
    <source>
        <dbReference type="PROSITE" id="PS51371"/>
    </source>
</evidence>
<keyword evidence="1 2" id="KW-0129">CBS domain</keyword>
<comment type="caution">
    <text evidence="4">The sequence shown here is derived from an EMBL/GenBank/DDBJ whole genome shotgun (WGS) entry which is preliminary data.</text>
</comment>
<organism evidence="4 5">
    <name type="scientific">Gaiella occulta</name>
    <dbReference type="NCBI Taxonomy" id="1002870"/>
    <lineage>
        <taxon>Bacteria</taxon>
        <taxon>Bacillati</taxon>
        <taxon>Actinomycetota</taxon>
        <taxon>Thermoleophilia</taxon>
        <taxon>Gaiellales</taxon>
        <taxon>Gaiellaceae</taxon>
        <taxon>Gaiella</taxon>
    </lineage>
</organism>
<dbReference type="InterPro" id="IPR046342">
    <property type="entry name" value="CBS_dom_sf"/>
</dbReference>
<evidence type="ECO:0000313" key="4">
    <source>
        <dbReference type="EMBL" id="RDI74218.1"/>
    </source>
</evidence>
<dbReference type="InterPro" id="IPR000644">
    <property type="entry name" value="CBS_dom"/>
</dbReference>
<gene>
    <name evidence="4" type="ORF">Gocc_1794</name>
</gene>
<reference evidence="4 5" key="1">
    <citation type="submission" date="2018-07" db="EMBL/GenBank/DDBJ databases">
        <title>High-quality-draft genome sequence of Gaiella occulta.</title>
        <authorList>
            <person name="Severino R."/>
            <person name="Froufe H.J.C."/>
            <person name="Rainey F.A."/>
            <person name="Barroso C."/>
            <person name="Albuquerque L."/>
            <person name="Lobo-Da-Cunha A."/>
            <person name="Da Costa M.S."/>
            <person name="Egas C."/>
        </authorList>
    </citation>
    <scope>NUCLEOTIDE SEQUENCE [LARGE SCALE GENOMIC DNA]</scope>
    <source>
        <strain evidence="4 5">F2-233</strain>
    </source>
</reference>
<evidence type="ECO:0000256" key="2">
    <source>
        <dbReference type="PROSITE-ProRule" id="PRU00703"/>
    </source>
</evidence>
<dbReference type="PANTHER" id="PTHR43080">
    <property type="entry name" value="CBS DOMAIN-CONTAINING PROTEIN CBSX3, MITOCHONDRIAL"/>
    <property type="match status" value="1"/>
</dbReference>
<proteinExistence type="predicted"/>
<evidence type="ECO:0000313" key="5">
    <source>
        <dbReference type="Proteomes" id="UP000254134"/>
    </source>
</evidence>
<sequence length="126" mass="13665">MPRIADVMRPDFIEVAPEDTLGEVAERMTAKNVGAVVVKDHGTLIGILTERDLLKAMAARVHSSEARVRQWMTEDPVTTTSDSDVEEAAQVMLEHGFRHLPVLDGNGHVLGVVSLRRVVGAVKAAT</sequence>
<dbReference type="InterPro" id="IPR051257">
    <property type="entry name" value="Diverse_CBS-Domain"/>
</dbReference>
<dbReference type="RefSeq" id="WP_114796225.1">
    <property type="nucleotide sequence ID" value="NZ_QQZY01000004.1"/>
</dbReference>
<feature type="domain" description="CBS" evidence="3">
    <location>
        <begin position="72"/>
        <end position="126"/>
    </location>
</feature>
<dbReference type="EMBL" id="QQZY01000004">
    <property type="protein sequence ID" value="RDI74218.1"/>
    <property type="molecule type" value="Genomic_DNA"/>
</dbReference>
<dbReference type="Pfam" id="PF00571">
    <property type="entry name" value="CBS"/>
    <property type="match status" value="2"/>
</dbReference>
<protein>
    <submittedName>
        <fullName evidence="4">CBS domain-containing protein</fullName>
    </submittedName>
</protein>
<dbReference type="Proteomes" id="UP000254134">
    <property type="component" value="Unassembled WGS sequence"/>
</dbReference>
<dbReference type="OrthoDB" id="9807125at2"/>
<dbReference type="AlphaFoldDB" id="A0A7M2YXL2"/>
<feature type="domain" description="CBS" evidence="3">
    <location>
        <begin position="8"/>
        <end position="64"/>
    </location>
</feature>